<dbReference type="OMA" id="AVCIPEY"/>
<dbReference type="SUPFAM" id="SSF57879">
    <property type="entry name" value="Zinc domain conserved in yeast copper-regulated transcription factors"/>
    <property type="match status" value="1"/>
</dbReference>
<dbReference type="Pfam" id="PF00649">
    <property type="entry name" value="Copper-fist"/>
    <property type="match status" value="1"/>
</dbReference>
<keyword evidence="2" id="KW-0479">Metal-binding</keyword>
<dbReference type="GO" id="GO:0006879">
    <property type="term" value="P:intracellular iron ion homeostasis"/>
    <property type="evidence" value="ECO:0000318"/>
    <property type="project" value="GO_Central"/>
</dbReference>
<dbReference type="InParanoid" id="Q4WN33"/>
<dbReference type="PHI-base" id="PHI:7165"/>
<evidence type="ECO:0000256" key="8">
    <source>
        <dbReference type="SAM" id="MobiDB-lite"/>
    </source>
</evidence>
<evidence type="ECO:0000256" key="5">
    <source>
        <dbReference type="ARBA" id="ARBA00023015"/>
    </source>
</evidence>
<keyword evidence="3" id="KW-0862">Zinc</keyword>
<accession>Q4WN33</accession>
<feature type="region of interest" description="Disordered" evidence="8">
    <location>
        <begin position="59"/>
        <end position="91"/>
    </location>
</feature>
<dbReference type="Gene3D" id="3.90.430.10">
    <property type="entry name" value="Copper fist DNA-binding domain"/>
    <property type="match status" value="1"/>
</dbReference>
<dbReference type="GO" id="GO:0045944">
    <property type="term" value="P:positive regulation of transcription by RNA polymerase II"/>
    <property type="evidence" value="ECO:0000318"/>
    <property type="project" value="GO_Central"/>
</dbReference>
<evidence type="ECO:0000256" key="6">
    <source>
        <dbReference type="ARBA" id="ARBA00023163"/>
    </source>
</evidence>
<dbReference type="InterPro" id="IPR001083">
    <property type="entry name" value="Cu_fist_DNA-bd_dom"/>
</dbReference>
<dbReference type="eggNOG" id="ENOG502S7CA">
    <property type="taxonomic scope" value="Eukaryota"/>
</dbReference>
<protein>
    <submittedName>
        <fullName evidence="10">Copper fist DNA binding domain protein</fullName>
    </submittedName>
</protein>
<dbReference type="HOGENOM" id="CLU_022327_2_0_1"/>
<feature type="region of interest" description="Disordered" evidence="8">
    <location>
        <begin position="201"/>
        <end position="235"/>
    </location>
</feature>
<keyword evidence="6" id="KW-0804">Transcription</keyword>
<dbReference type="RefSeq" id="XP_750669.1">
    <property type="nucleotide sequence ID" value="XM_745576.1"/>
</dbReference>
<dbReference type="SMART" id="SM01090">
    <property type="entry name" value="Copper-fist"/>
    <property type="match status" value="1"/>
</dbReference>
<proteinExistence type="predicted"/>
<dbReference type="SMART" id="SM00412">
    <property type="entry name" value="Cu_FIST"/>
    <property type="match status" value="1"/>
</dbReference>
<name>Q4WN33_ASPFU</name>
<keyword evidence="5" id="KW-0805">Transcription regulation</keyword>
<dbReference type="GO" id="GO:0005634">
    <property type="term" value="C:nucleus"/>
    <property type="evidence" value="ECO:0000318"/>
    <property type="project" value="GO_Central"/>
</dbReference>
<dbReference type="InterPro" id="IPR036395">
    <property type="entry name" value="Cu_fist_DNA-bd_dom_sf"/>
</dbReference>
<evidence type="ECO:0000256" key="7">
    <source>
        <dbReference type="ARBA" id="ARBA00023242"/>
    </source>
</evidence>
<evidence type="ECO:0000256" key="1">
    <source>
        <dbReference type="ARBA" id="ARBA00004123"/>
    </source>
</evidence>
<reference evidence="10 11" key="1">
    <citation type="journal article" date="2005" name="Nature">
        <title>Genomic sequence of the pathogenic and allergenic filamentous fungus Aspergillus fumigatus.</title>
        <authorList>
            <person name="Nierman W.C."/>
            <person name="Pain A."/>
            <person name="Anderson M.J."/>
            <person name="Wortman J.R."/>
            <person name="Kim H.S."/>
            <person name="Arroyo J."/>
            <person name="Berriman M."/>
            <person name="Abe K."/>
            <person name="Archer D.B."/>
            <person name="Bermejo C."/>
            <person name="Bennett J."/>
            <person name="Bowyer P."/>
            <person name="Chen D."/>
            <person name="Collins M."/>
            <person name="Coulsen R."/>
            <person name="Davies R."/>
            <person name="Dyer P.S."/>
            <person name="Farman M."/>
            <person name="Fedorova N."/>
            <person name="Fedorova N."/>
            <person name="Feldblyum T.V."/>
            <person name="Fischer R."/>
            <person name="Fosker N."/>
            <person name="Fraser A."/>
            <person name="Garcia J.L."/>
            <person name="Garcia M.J."/>
            <person name="Goble A."/>
            <person name="Goldman G.H."/>
            <person name="Gomi K."/>
            <person name="Griffith-Jones S."/>
            <person name="Gwilliam R."/>
            <person name="Haas B."/>
            <person name="Haas H."/>
            <person name="Harris D."/>
            <person name="Horiuchi H."/>
            <person name="Huang J."/>
            <person name="Humphray S."/>
            <person name="Jimenez J."/>
            <person name="Keller N."/>
            <person name="Khouri H."/>
            <person name="Kitamoto K."/>
            <person name="Kobayashi T."/>
            <person name="Konzack S."/>
            <person name="Kulkarni R."/>
            <person name="Kumagai T."/>
            <person name="Lafon A."/>
            <person name="Latge J.P."/>
            <person name="Li W."/>
            <person name="Lord A."/>
            <person name="Lu C."/>
            <person name="Majoros W.H."/>
            <person name="May G.S."/>
            <person name="Miller B.L."/>
            <person name="Mohamoud Y."/>
            <person name="Molina M."/>
            <person name="Monod M."/>
            <person name="Mouyna I."/>
            <person name="Mulligan S."/>
            <person name="Murphy L."/>
            <person name="O'Neil S."/>
            <person name="Paulsen I."/>
            <person name="Penalva M.A."/>
            <person name="Pertea M."/>
            <person name="Price C."/>
            <person name="Pritchard B.L."/>
            <person name="Quail M.A."/>
            <person name="Rabbinowitsch E."/>
            <person name="Rawlins N."/>
            <person name="Rajandream M.A."/>
            <person name="Reichard U."/>
            <person name="Renauld H."/>
            <person name="Robson G.D."/>
            <person name="Rodriguez de Cordoba S."/>
            <person name="Rodriguez-Pena J.M."/>
            <person name="Ronning C.M."/>
            <person name="Rutter S."/>
            <person name="Salzberg S.L."/>
            <person name="Sanchez M."/>
            <person name="Sanchez-Ferrero J.C."/>
            <person name="Saunders D."/>
            <person name="Seeger K."/>
            <person name="Squares R."/>
            <person name="Squares S."/>
            <person name="Takeuchi M."/>
            <person name="Tekaia F."/>
            <person name="Turner G."/>
            <person name="Vazquez de Aldana C.R."/>
            <person name="Weidman J."/>
            <person name="White O."/>
            <person name="Woodward J."/>
            <person name="Yu J.H."/>
            <person name="Fraser C."/>
            <person name="Galagan J.E."/>
            <person name="Asai K."/>
            <person name="Machida M."/>
            <person name="Hall N."/>
            <person name="Barrell B."/>
            <person name="Denning D.W."/>
        </authorList>
    </citation>
    <scope>NUCLEOTIDE SEQUENCE [LARGE SCALE GENOMIC DNA]</scope>
    <source>
        <strain evidence="10 11">Af293</strain>
    </source>
</reference>
<feature type="compositionally biased region" description="Polar residues" evidence="8">
    <location>
        <begin position="201"/>
        <end position="223"/>
    </location>
</feature>
<gene>
    <name evidence="10" type="ORF">AFUA_6G07780</name>
</gene>
<dbReference type="EMBL" id="AAHF01000006">
    <property type="protein sequence ID" value="EAL88631.1"/>
    <property type="molecule type" value="Genomic_DNA"/>
</dbReference>
<evidence type="ECO:0000259" key="9">
    <source>
        <dbReference type="PROSITE" id="PS50073"/>
    </source>
</evidence>
<feature type="compositionally biased region" description="Basic and acidic residues" evidence="8">
    <location>
        <begin position="59"/>
        <end position="88"/>
    </location>
</feature>
<evidence type="ECO:0000313" key="11">
    <source>
        <dbReference type="Proteomes" id="UP000002530"/>
    </source>
</evidence>
<dbReference type="PANTHER" id="PTHR28088:SF5">
    <property type="entry name" value="TRANSCRIPTIONAL ACTIVATOR HAA1-RELATED"/>
    <property type="match status" value="1"/>
</dbReference>
<dbReference type="InterPro" id="IPR051763">
    <property type="entry name" value="Copper_Homeo_Regul"/>
</dbReference>
<dbReference type="GO" id="GO:0006878">
    <property type="term" value="P:intracellular copper ion homeostasis"/>
    <property type="evidence" value="ECO:0000318"/>
    <property type="project" value="GO_Central"/>
</dbReference>
<dbReference type="STRING" id="330879.Q4WN33"/>
<evidence type="ECO:0000256" key="3">
    <source>
        <dbReference type="ARBA" id="ARBA00022833"/>
    </source>
</evidence>
<dbReference type="OrthoDB" id="5600085at2759"/>
<dbReference type="AlphaFoldDB" id="Q4WN33"/>
<feature type="region of interest" description="Disordered" evidence="8">
    <location>
        <begin position="109"/>
        <end position="139"/>
    </location>
</feature>
<feature type="domain" description="Copper-fist" evidence="9">
    <location>
        <begin position="1"/>
        <end position="39"/>
    </location>
</feature>
<organism evidence="10 11">
    <name type="scientific">Aspergillus fumigatus (strain ATCC MYA-4609 / CBS 101355 / FGSC A1100 / Af293)</name>
    <name type="common">Neosartorya fumigata</name>
    <dbReference type="NCBI Taxonomy" id="330879"/>
    <lineage>
        <taxon>Eukaryota</taxon>
        <taxon>Fungi</taxon>
        <taxon>Dikarya</taxon>
        <taxon>Ascomycota</taxon>
        <taxon>Pezizomycotina</taxon>
        <taxon>Eurotiomycetes</taxon>
        <taxon>Eurotiomycetidae</taxon>
        <taxon>Eurotiales</taxon>
        <taxon>Aspergillaceae</taxon>
        <taxon>Aspergillus</taxon>
        <taxon>Aspergillus subgen. Fumigati</taxon>
    </lineage>
</organism>
<dbReference type="KEGG" id="afm:AFUA_6G07780"/>
<dbReference type="PRINTS" id="PR00617">
    <property type="entry name" value="COPPERFIST"/>
</dbReference>
<dbReference type="GeneID" id="3508799"/>
<dbReference type="PANTHER" id="PTHR28088">
    <property type="entry name" value="TRANSCRIPTIONAL ACTIVATOR HAA1-RELATED"/>
    <property type="match status" value="1"/>
</dbReference>
<evidence type="ECO:0000313" key="10">
    <source>
        <dbReference type="EMBL" id="EAL88631.1"/>
    </source>
</evidence>
<dbReference type="Proteomes" id="UP000002530">
    <property type="component" value="Unassembled WGS sequence"/>
</dbReference>
<comment type="subcellular location">
    <subcellularLocation>
        <location evidence="1">Nucleus</location>
    </subcellularLocation>
</comment>
<dbReference type="GO" id="GO:0005507">
    <property type="term" value="F:copper ion binding"/>
    <property type="evidence" value="ECO:0000318"/>
    <property type="project" value="GO_Central"/>
</dbReference>
<dbReference type="GO" id="GO:0000981">
    <property type="term" value="F:DNA-binding transcription factor activity, RNA polymerase II-specific"/>
    <property type="evidence" value="ECO:0000318"/>
    <property type="project" value="GO_Central"/>
</dbReference>
<keyword evidence="4" id="KW-0186">Copper</keyword>
<keyword evidence="11" id="KW-1185">Reference proteome</keyword>
<dbReference type="FunFam" id="3.90.430.10:FF:000001">
    <property type="entry name" value="Copper fist DNA-binding protein"/>
    <property type="match status" value="1"/>
</dbReference>
<comment type="caution">
    <text evidence="10">The sequence shown here is derived from an EMBL/GenBank/DDBJ whole genome shotgun (WGS) entry which is preliminary data.</text>
</comment>
<keyword evidence="7" id="KW-0539">Nucleus</keyword>
<dbReference type="PROSITE" id="PS50073">
    <property type="entry name" value="COPPER_FIST_2"/>
    <property type="match status" value="1"/>
</dbReference>
<evidence type="ECO:0000256" key="2">
    <source>
        <dbReference type="ARBA" id="ARBA00022723"/>
    </source>
</evidence>
<evidence type="ECO:0000256" key="4">
    <source>
        <dbReference type="ARBA" id="ARBA00023008"/>
    </source>
</evidence>
<sequence>MLIDGEKWACEACVRGHRVSSCHHSDRPLTHINKKGRPVSQCAHCRGLRKSRTTHTRCECGDKKKNSHKNDLDPNAVDKRDLKQDSRPKCGCTHGQRCICALKKEPHLDTVPETGLPPHPPAAPSEQPKKPQLTSAKSESTLTIFRDGHHKPAHKHNDMAHKCGLPYTIPRSHTIHTTSDVPRRSVEFLPLTEPTFLEKAFTSQVQSETQSNGSQQRLVNSEHGSPDHGPAAATEDITTTVPPLDMSSFFPQAQPSMGQSSGGAAESISTPLGQIPLNPLDPVMTSMPPLDVSFPSFPTTTATTSTSPVTSLALQDPYKEPFFASPDSDLPLNSAAFSAPPVDWSNFPLYSSDIPTATSTQAPSYASFDYNSMAPGFTAPSSSGDISEAEDFGPLSGLGNTSGDLHDMHSASDGSDFDHFRISSASSFIGLPQAQLLSSNNLEAIDIDEFLKSANESTAALEHQLQASMGVEPKPVPAQNTFVPLTDADTFKPMPDSTTSLPMTTSPAETMWPTAMFDSSAPSMDDSNGNFYTPPWVATSTYRSTVPAGILPHQVAVCIPEYYPPTNPATDGIEKFIVNLLNTPRDEKGSVRTLLPVEGLESYRRRDDPRWPFSVHITGIRSAVTHQHRYEWNALQGWGARIQFQFQFQFQFQSSFSFSFSSASLLR</sequence>
<dbReference type="GO" id="GO:0000978">
    <property type="term" value="F:RNA polymerase II cis-regulatory region sequence-specific DNA binding"/>
    <property type="evidence" value="ECO:0000318"/>
    <property type="project" value="GO_Central"/>
</dbReference>